<accession>A0A5C5YP73</accession>
<feature type="domain" description="Glycine zipper" evidence="1">
    <location>
        <begin position="46"/>
        <end position="89"/>
    </location>
</feature>
<comment type="caution">
    <text evidence="2">The sequence shown here is derived from an EMBL/GenBank/DDBJ whole genome shotgun (WGS) entry which is preliminary data.</text>
</comment>
<organism evidence="2 3">
    <name type="scientific">Novipirellula herctigrandis</name>
    <dbReference type="NCBI Taxonomy" id="2527986"/>
    <lineage>
        <taxon>Bacteria</taxon>
        <taxon>Pseudomonadati</taxon>
        <taxon>Planctomycetota</taxon>
        <taxon>Planctomycetia</taxon>
        <taxon>Pirellulales</taxon>
        <taxon>Pirellulaceae</taxon>
        <taxon>Novipirellula</taxon>
    </lineage>
</organism>
<sequence>MFFQTPFFHQTIGRTALRWTVATTLVLGISANSYGQAGKQRGATLGGLTGAVAGALIGDHNGEAGAGAAIGGVVGAVAGGLLGNANDKENAIRQQQQYYQAQQSAMVATQGAVSIADVATMSRSGLSDSVIVNQVKQRGVQQALNVPDIIALHQAGVSETVITAMQQSPTGTQRMARVQQPVAVQPIIQQTPVYVEERMVVPSYDPHYYRPHPHYYHHHPRPVPYRSGVHIRF</sequence>
<keyword evidence="3" id="KW-1185">Reference proteome</keyword>
<evidence type="ECO:0000313" key="3">
    <source>
        <dbReference type="Proteomes" id="UP000315010"/>
    </source>
</evidence>
<evidence type="ECO:0000313" key="2">
    <source>
        <dbReference type="EMBL" id="TWT76695.1"/>
    </source>
</evidence>
<evidence type="ECO:0000259" key="1">
    <source>
        <dbReference type="Pfam" id="PF13488"/>
    </source>
</evidence>
<dbReference type="AlphaFoldDB" id="A0A5C5YP73"/>
<dbReference type="InterPro" id="IPR039567">
    <property type="entry name" value="Gly-zipper"/>
</dbReference>
<protein>
    <recommendedName>
        <fullName evidence="1">Glycine zipper domain-containing protein</fullName>
    </recommendedName>
</protein>
<proteinExistence type="predicted"/>
<name>A0A5C5YP73_9BACT</name>
<dbReference type="EMBL" id="SJPJ01000002">
    <property type="protein sequence ID" value="TWT76695.1"/>
    <property type="molecule type" value="Genomic_DNA"/>
</dbReference>
<gene>
    <name evidence="2" type="ORF">CA13_71920</name>
</gene>
<dbReference type="Proteomes" id="UP000315010">
    <property type="component" value="Unassembled WGS sequence"/>
</dbReference>
<reference evidence="2 3" key="1">
    <citation type="submission" date="2019-02" db="EMBL/GenBank/DDBJ databases">
        <title>Deep-cultivation of Planctomycetes and their phenomic and genomic characterization uncovers novel biology.</title>
        <authorList>
            <person name="Wiegand S."/>
            <person name="Jogler M."/>
            <person name="Boedeker C."/>
            <person name="Pinto D."/>
            <person name="Vollmers J."/>
            <person name="Rivas-Marin E."/>
            <person name="Kohn T."/>
            <person name="Peeters S.H."/>
            <person name="Heuer A."/>
            <person name="Rast P."/>
            <person name="Oberbeckmann S."/>
            <person name="Bunk B."/>
            <person name="Jeske O."/>
            <person name="Meyerdierks A."/>
            <person name="Storesund J.E."/>
            <person name="Kallscheuer N."/>
            <person name="Luecker S."/>
            <person name="Lage O.M."/>
            <person name="Pohl T."/>
            <person name="Merkel B.J."/>
            <person name="Hornburger P."/>
            <person name="Mueller R.-W."/>
            <person name="Bruemmer F."/>
            <person name="Labrenz M."/>
            <person name="Spormann A.M."/>
            <person name="Op Den Camp H."/>
            <person name="Overmann J."/>
            <person name="Amann R."/>
            <person name="Jetten M.S.M."/>
            <person name="Mascher T."/>
            <person name="Medema M.H."/>
            <person name="Devos D.P."/>
            <person name="Kaster A.-K."/>
            <person name="Ovreas L."/>
            <person name="Rohde M."/>
            <person name="Galperin M.Y."/>
            <person name="Jogler C."/>
        </authorList>
    </citation>
    <scope>NUCLEOTIDE SEQUENCE [LARGE SCALE GENOMIC DNA]</scope>
    <source>
        <strain evidence="2 3">CA13</strain>
    </source>
</reference>
<dbReference type="Pfam" id="PF13488">
    <property type="entry name" value="Gly-zipper_Omp"/>
    <property type="match status" value="1"/>
</dbReference>
<dbReference type="RefSeq" id="WP_146404418.1">
    <property type="nucleotide sequence ID" value="NZ_SJPJ01000002.1"/>
</dbReference>
<dbReference type="OrthoDB" id="278442at2"/>